<organism evidence="2 3">
    <name type="scientific">Cannabis sativa</name>
    <name type="common">Hemp</name>
    <name type="synonym">Marijuana</name>
    <dbReference type="NCBI Taxonomy" id="3483"/>
    <lineage>
        <taxon>Eukaryota</taxon>
        <taxon>Viridiplantae</taxon>
        <taxon>Streptophyta</taxon>
        <taxon>Embryophyta</taxon>
        <taxon>Tracheophyta</taxon>
        <taxon>Spermatophyta</taxon>
        <taxon>Magnoliopsida</taxon>
        <taxon>eudicotyledons</taxon>
        <taxon>Gunneridae</taxon>
        <taxon>Pentapetalae</taxon>
        <taxon>rosids</taxon>
        <taxon>fabids</taxon>
        <taxon>Rosales</taxon>
        <taxon>Cannabaceae</taxon>
        <taxon>Cannabis</taxon>
    </lineage>
</organism>
<dbReference type="AlphaFoldDB" id="A0A7J6GTE6"/>
<feature type="transmembrane region" description="Helical" evidence="1">
    <location>
        <begin position="20"/>
        <end position="43"/>
    </location>
</feature>
<gene>
    <name evidence="2" type="ORF">G4B88_031186</name>
</gene>
<reference evidence="2 3" key="1">
    <citation type="journal article" date="2020" name="bioRxiv">
        <title>Sequence and annotation of 42 cannabis genomes reveals extensive copy number variation in cannabinoid synthesis and pathogen resistance genes.</title>
        <authorList>
            <person name="Mckernan K.J."/>
            <person name="Helbert Y."/>
            <person name="Kane L.T."/>
            <person name="Ebling H."/>
            <person name="Zhang L."/>
            <person name="Liu B."/>
            <person name="Eaton Z."/>
            <person name="Mclaughlin S."/>
            <person name="Kingan S."/>
            <person name="Baybayan P."/>
            <person name="Concepcion G."/>
            <person name="Jordan M."/>
            <person name="Riva A."/>
            <person name="Barbazuk W."/>
            <person name="Harkins T."/>
        </authorList>
    </citation>
    <scope>NUCLEOTIDE SEQUENCE [LARGE SCALE GENOMIC DNA]</scope>
    <source>
        <strain evidence="3">cv. Jamaican Lion 4</strain>
        <tissue evidence="2">Leaf</tissue>
    </source>
</reference>
<keyword evidence="1" id="KW-0812">Transmembrane</keyword>
<evidence type="ECO:0000313" key="2">
    <source>
        <dbReference type="EMBL" id="KAF4386051.1"/>
    </source>
</evidence>
<sequence>MATYPNFYDFFTTTSNYRVVARPMAILGGTYLAFAYLHSGGWWKERMPRVCKRSITLAALHGGEMALRRLKDYQEARTDAQNLDGAENTLQNLLFLNNNHDQLDFPSIQILYGIRSDPPNFFPDTDALGLETLTPWGPRPRPLGTQDPNPNVLGPGTRIPWDLGSKPEPKPSPWTLAPRFWLGPQTSTLAIA</sequence>
<keyword evidence="1" id="KW-0472">Membrane</keyword>
<dbReference type="Proteomes" id="UP000583929">
    <property type="component" value="Unassembled WGS sequence"/>
</dbReference>
<keyword evidence="3" id="KW-1185">Reference proteome</keyword>
<dbReference type="EMBL" id="JAATIQ010000084">
    <property type="protein sequence ID" value="KAF4386051.1"/>
    <property type="molecule type" value="Genomic_DNA"/>
</dbReference>
<accession>A0A7J6GTE6</accession>
<name>A0A7J6GTE6_CANSA</name>
<evidence type="ECO:0000256" key="1">
    <source>
        <dbReference type="SAM" id="Phobius"/>
    </source>
</evidence>
<comment type="caution">
    <text evidence="2">The sequence shown here is derived from an EMBL/GenBank/DDBJ whole genome shotgun (WGS) entry which is preliminary data.</text>
</comment>
<evidence type="ECO:0000313" key="3">
    <source>
        <dbReference type="Proteomes" id="UP000583929"/>
    </source>
</evidence>
<protein>
    <submittedName>
        <fullName evidence="2">Uncharacterized protein</fullName>
    </submittedName>
</protein>
<keyword evidence="1" id="KW-1133">Transmembrane helix</keyword>
<proteinExistence type="predicted"/>